<dbReference type="EMBL" id="JAJADR010000002">
    <property type="protein sequence ID" value="MCB2408257.1"/>
    <property type="molecule type" value="Genomic_DNA"/>
</dbReference>
<dbReference type="InterPro" id="IPR011777">
    <property type="entry name" value="Geranylgeranyl_Rdtase_fam"/>
</dbReference>
<evidence type="ECO:0000313" key="2">
    <source>
        <dbReference type="EMBL" id="MCB2408257.1"/>
    </source>
</evidence>
<dbReference type="InterPro" id="IPR002938">
    <property type="entry name" value="FAD-bd"/>
</dbReference>
<name>A0ABS8AT83_9BACT</name>
<protein>
    <submittedName>
        <fullName evidence="2">Geranylgeranyl reductase family protein</fullName>
    </submittedName>
</protein>
<feature type="domain" description="FAD-binding" evidence="1">
    <location>
        <begin position="4"/>
        <end position="344"/>
    </location>
</feature>
<dbReference type="Proteomes" id="UP001165296">
    <property type="component" value="Unassembled WGS sequence"/>
</dbReference>
<dbReference type="NCBIfam" id="TIGR02032">
    <property type="entry name" value="GG-red-SF"/>
    <property type="match status" value="1"/>
</dbReference>
<comment type="caution">
    <text evidence="2">The sequence shown here is derived from an EMBL/GenBank/DDBJ whole genome shotgun (WGS) entry which is preliminary data.</text>
</comment>
<reference evidence="2" key="1">
    <citation type="submission" date="2021-10" db="EMBL/GenBank/DDBJ databases">
        <authorList>
            <person name="Dean J.D."/>
            <person name="Kim M.K."/>
            <person name="Newey C.N."/>
            <person name="Stoker T.S."/>
            <person name="Thompson D.W."/>
            <person name="Grose J.H."/>
        </authorList>
    </citation>
    <scope>NUCLEOTIDE SEQUENCE</scope>
    <source>
        <strain evidence="2">BT178</strain>
    </source>
</reference>
<dbReference type="Pfam" id="PF01494">
    <property type="entry name" value="FAD_binding_3"/>
    <property type="match status" value="1"/>
</dbReference>
<dbReference type="PANTHER" id="PTHR42685">
    <property type="entry name" value="GERANYLGERANYL DIPHOSPHATE REDUCTASE"/>
    <property type="match status" value="1"/>
</dbReference>
<dbReference type="SUPFAM" id="SSF51905">
    <property type="entry name" value="FAD/NAD(P)-binding domain"/>
    <property type="match status" value="1"/>
</dbReference>
<dbReference type="PANTHER" id="PTHR42685:SF22">
    <property type="entry name" value="CONDITIONED MEDIUM FACTOR RECEPTOR 1"/>
    <property type="match status" value="1"/>
</dbReference>
<accession>A0ABS8AT83</accession>
<dbReference type="PRINTS" id="PR00420">
    <property type="entry name" value="RNGMNOXGNASE"/>
</dbReference>
<gene>
    <name evidence="2" type="ORF">LGH74_09735</name>
</gene>
<proteinExistence type="predicted"/>
<organism evidence="2 3">
    <name type="scientific">Hymenobacter lucidus</name>
    <dbReference type="NCBI Taxonomy" id="2880930"/>
    <lineage>
        <taxon>Bacteria</taxon>
        <taxon>Pseudomonadati</taxon>
        <taxon>Bacteroidota</taxon>
        <taxon>Cytophagia</taxon>
        <taxon>Cytophagales</taxon>
        <taxon>Hymenobacteraceae</taxon>
        <taxon>Hymenobacter</taxon>
    </lineage>
</organism>
<keyword evidence="3" id="KW-1185">Reference proteome</keyword>
<dbReference type="InterPro" id="IPR050407">
    <property type="entry name" value="Geranylgeranyl_reductase"/>
</dbReference>
<dbReference type="Gene3D" id="3.50.50.60">
    <property type="entry name" value="FAD/NAD(P)-binding domain"/>
    <property type="match status" value="1"/>
</dbReference>
<evidence type="ECO:0000259" key="1">
    <source>
        <dbReference type="Pfam" id="PF01494"/>
    </source>
</evidence>
<dbReference type="RefSeq" id="WP_226175140.1">
    <property type="nucleotide sequence ID" value="NZ_JAJADR010000002.1"/>
</dbReference>
<sequence>MRHVEICILGAGPGGATAALHLAKAGQQVLLIDKAVFPRDKICGDGMSGKVISELRRLGPEVLSRLSASAAQIPSWGIDFFAPNGRRLSVPFKPKYNAATDAPAGHVIKRLDFDDFLVREARQKPEIELLEGVDIAQHERTADGRWLLRTASGEAVASANVLLVANGAQSAFARQIGGRIMEPEHHCAGVRAYYEGVTGLSPDNFIELHFIKDFLPGYLWIFPLPNGQANVGVGMLTQAVSAKKVNLREKLAEMLATHPALQERFGTATRLTPVRGFGLPLGSKRRAISGEGYLLLGDAASLIDPFTGEGISHAMVSGRHAADWATRALAANDTSAAFLKQYDAAVYHRLGQELRLSYWLQRLLQFPALFNFVANRAANNATLAETLSSMFLDLNLRERLRQPGFYVKLLFGGK</sequence>
<dbReference type="InterPro" id="IPR036188">
    <property type="entry name" value="FAD/NAD-bd_sf"/>
</dbReference>
<evidence type="ECO:0000313" key="3">
    <source>
        <dbReference type="Proteomes" id="UP001165296"/>
    </source>
</evidence>